<feature type="compositionally biased region" description="Low complexity" evidence="1">
    <location>
        <begin position="925"/>
        <end position="957"/>
    </location>
</feature>
<reference evidence="2" key="1">
    <citation type="journal article" date="2020" name="bioRxiv">
        <title>Comparative genomics of Chlamydomonas.</title>
        <authorList>
            <person name="Craig R.J."/>
            <person name="Hasan A.R."/>
            <person name="Ness R.W."/>
            <person name="Keightley P.D."/>
        </authorList>
    </citation>
    <scope>NUCLEOTIDE SEQUENCE</scope>
    <source>
        <strain evidence="2">CCAP 11/70</strain>
    </source>
</reference>
<dbReference type="OrthoDB" id="549757at2759"/>
<feature type="region of interest" description="Disordered" evidence="1">
    <location>
        <begin position="529"/>
        <end position="550"/>
    </location>
</feature>
<dbReference type="Gene3D" id="1.25.70.10">
    <property type="entry name" value="Transcription termination factor 3, mitochondrial"/>
    <property type="match status" value="1"/>
</dbReference>
<proteinExistence type="predicted"/>
<dbReference type="EMBL" id="JAEHOE010000187">
    <property type="protein sequence ID" value="KAG2483159.1"/>
    <property type="molecule type" value="Genomic_DNA"/>
</dbReference>
<feature type="region of interest" description="Disordered" evidence="1">
    <location>
        <begin position="814"/>
        <end position="1011"/>
    </location>
</feature>
<feature type="compositionally biased region" description="Pro residues" evidence="1">
    <location>
        <begin position="958"/>
        <end position="967"/>
    </location>
</feature>
<comment type="caution">
    <text evidence="2">The sequence shown here is derived from an EMBL/GenBank/DDBJ whole genome shotgun (WGS) entry which is preliminary data.</text>
</comment>
<feature type="compositionally biased region" description="Gly residues" evidence="1">
    <location>
        <begin position="226"/>
        <end position="252"/>
    </location>
</feature>
<feature type="compositionally biased region" description="Low complexity" evidence="1">
    <location>
        <begin position="894"/>
        <end position="915"/>
    </location>
</feature>
<feature type="compositionally biased region" description="Low complexity" evidence="1">
    <location>
        <begin position="847"/>
        <end position="859"/>
    </location>
</feature>
<keyword evidence="3" id="KW-1185">Reference proteome</keyword>
<evidence type="ECO:0000313" key="3">
    <source>
        <dbReference type="Proteomes" id="UP000612055"/>
    </source>
</evidence>
<gene>
    <name evidence="2" type="ORF">HYH03_017951</name>
</gene>
<accession>A0A836BPW4</accession>
<feature type="compositionally biased region" description="Gly residues" evidence="1">
    <location>
        <begin position="473"/>
        <end position="494"/>
    </location>
</feature>
<dbReference type="AlphaFoldDB" id="A0A836BPW4"/>
<feature type="region of interest" description="Disordered" evidence="1">
    <location>
        <begin position="466"/>
        <end position="496"/>
    </location>
</feature>
<protein>
    <submittedName>
        <fullName evidence="2">Uncharacterized protein</fullName>
    </submittedName>
</protein>
<organism evidence="2 3">
    <name type="scientific">Edaphochlamys debaryana</name>
    <dbReference type="NCBI Taxonomy" id="47281"/>
    <lineage>
        <taxon>Eukaryota</taxon>
        <taxon>Viridiplantae</taxon>
        <taxon>Chlorophyta</taxon>
        <taxon>core chlorophytes</taxon>
        <taxon>Chlorophyceae</taxon>
        <taxon>CS clade</taxon>
        <taxon>Chlamydomonadales</taxon>
        <taxon>Chlamydomonadales incertae sedis</taxon>
        <taxon>Edaphochlamys</taxon>
    </lineage>
</organism>
<dbReference type="InterPro" id="IPR038538">
    <property type="entry name" value="MTERF_sf"/>
</dbReference>
<dbReference type="Proteomes" id="UP000612055">
    <property type="component" value="Unassembled WGS sequence"/>
</dbReference>
<feature type="compositionally biased region" description="Gly residues" evidence="1">
    <location>
        <begin position="832"/>
        <end position="846"/>
    </location>
</feature>
<feature type="compositionally biased region" description="Low complexity" evidence="1">
    <location>
        <begin position="253"/>
        <end position="280"/>
    </location>
</feature>
<evidence type="ECO:0000313" key="2">
    <source>
        <dbReference type="EMBL" id="KAG2483159.1"/>
    </source>
</evidence>
<feature type="compositionally biased region" description="Basic residues" evidence="1">
    <location>
        <begin position="1001"/>
        <end position="1011"/>
    </location>
</feature>
<feature type="compositionally biased region" description="Gly residues" evidence="1">
    <location>
        <begin position="281"/>
        <end position="291"/>
    </location>
</feature>
<name>A0A836BPW4_9CHLO</name>
<evidence type="ECO:0000256" key="1">
    <source>
        <dbReference type="SAM" id="MobiDB-lite"/>
    </source>
</evidence>
<sequence>MSALSPASTGLPQAPTPDLRRCGLRASALVPLRPALSSGVVARATTVASGRLAVGEQRRDRAAWADREASKHRYDSAKAKRSSEQLLERLLDLDADDDATGDERLQSNALASSSGRSSWANNAVWRRVGPGPGAVPPGPEVLLGLLRQTEARRRLLRELDLSSPSAVSARVLLLSERLALAPEALAAMARSCGRLLRARPEALEAALGALADVVEAQMQAQAQAQGGKGQGRPGGRAGAPGAEPGGARGSAGGRPSDAGALGAAARAAGSAGPSGAAGAAPGPGGGAGAGGAAAVREAAEALSRVMATAAPQLLLLPPERLRRGGRELAAVLKARGVQVLPLLQGRPDLLLQGPASLAAKLDALPTALGGLPPRRVRELLAKCPGLLRRSPAQLSRRYRLLQQLFAVPPAFMAELVGQEPAVVGGFGAATLAAKFDSLAGRYGRFADDVADMILVDPSVLITALPVPPSAPGTGSGSGSGSGSASGSEEGGGRGSLSSLASLASMDAADADGADAAAAAAAVAAASGRRRRGGAKGASSPPAPPTPAPTSAVPVLDRVVALAGAAGIPLGSALRLVAADEAAAGLSGEEVAERLGALAEALGLGGAEVAAAAASAPGLLLLDRGALAGRLAAVGRLLLPPEGSATGGGPGVGSGGVRGVEEVLRAHPELLLQDPAELEGRLAVLCELLLAPGPGPGAEGGALSALAARPPPPLPQPLPARLLAAVGAQPGALLGGPRPYAPGGVAERLLVMQSLFEIPRALACELVFKEPGLLAAPLDSLEAGFRSLAASFGAFSADAIDVVLADPSLVLRAGEQSEAGPKPGAGRPSGSRSGSGGRGRGSGGSRGGSRSDSPAASAAAKRGRRRKADAKAPGAPAPQETEQGPGRGRRRRQSAVDAAGPAGEPAPASSEAAVPGGRRGGRQREGPPGAGAAATGREDLAATAAAAAAAGRSLDGPGPQGPTFPGPSGPAAGGELGALGAMSAADFDRLGEEGLPPPPPPSRRRRRPAPPQ</sequence>
<feature type="region of interest" description="Disordered" evidence="1">
    <location>
        <begin position="221"/>
        <end position="291"/>
    </location>
</feature>
<feature type="compositionally biased region" description="Low complexity" evidence="1">
    <location>
        <begin position="818"/>
        <end position="831"/>
    </location>
</feature>